<dbReference type="PANTHER" id="PTHR33360:SF2">
    <property type="entry name" value="TRANSPOSASE FOR INSERTION SEQUENCE ELEMENT IS200"/>
    <property type="match status" value="1"/>
</dbReference>
<dbReference type="Proteomes" id="UP000191112">
    <property type="component" value="Unassembled WGS sequence"/>
</dbReference>
<evidence type="ECO:0000259" key="1">
    <source>
        <dbReference type="SMART" id="SM01321"/>
    </source>
</evidence>
<evidence type="ECO:0000313" key="2">
    <source>
        <dbReference type="EMBL" id="SKB62422.1"/>
    </source>
</evidence>
<feature type="domain" description="Transposase IS200-like" evidence="1">
    <location>
        <begin position="6"/>
        <end position="119"/>
    </location>
</feature>
<dbReference type="InterPro" id="IPR036515">
    <property type="entry name" value="Transposase_17_sf"/>
</dbReference>
<dbReference type="GO" id="GO:0004803">
    <property type="term" value="F:transposase activity"/>
    <property type="evidence" value="ECO:0007669"/>
    <property type="project" value="InterPro"/>
</dbReference>
<accession>A0A1T5CSG9</accession>
<dbReference type="EMBL" id="FUYZ01000001">
    <property type="protein sequence ID" value="SKB62422.1"/>
    <property type="molecule type" value="Genomic_DNA"/>
</dbReference>
<keyword evidence="3" id="KW-1185">Reference proteome</keyword>
<dbReference type="SUPFAM" id="SSF143422">
    <property type="entry name" value="Transposase IS200-like"/>
    <property type="match status" value="1"/>
</dbReference>
<dbReference type="GO" id="GO:0003677">
    <property type="term" value="F:DNA binding"/>
    <property type="evidence" value="ECO:0007669"/>
    <property type="project" value="InterPro"/>
</dbReference>
<dbReference type="AlphaFoldDB" id="A0A1T5CSG9"/>
<sequence>MSQSLVKNYVHIIFSTKNRVDFIDETIENELFSYIASLCKDFESQALQIGGTDNHIHILCLLSRKIALMKLVQEVKAHSSKWIKTKAEKYENFFWQDGYAAFSVSPTNVNTVINYIKNQREHHKEFGFKTEILNYYKKYQIEYDEKYLWD</sequence>
<gene>
    <name evidence="2" type="ORF">SAMN05660477_00305</name>
</gene>
<organism evidence="2 3">
    <name type="scientific">Soonwooa buanensis</name>
    <dbReference type="NCBI Taxonomy" id="619805"/>
    <lineage>
        <taxon>Bacteria</taxon>
        <taxon>Pseudomonadati</taxon>
        <taxon>Bacteroidota</taxon>
        <taxon>Flavobacteriia</taxon>
        <taxon>Flavobacteriales</taxon>
        <taxon>Weeksellaceae</taxon>
        <taxon>Chryseobacterium group</taxon>
        <taxon>Soonwooa</taxon>
    </lineage>
</organism>
<dbReference type="RefSeq" id="WP_079665606.1">
    <property type="nucleotide sequence ID" value="NZ_FUYZ01000001.1"/>
</dbReference>
<name>A0A1T5CSG9_9FLAO</name>
<dbReference type="OrthoDB" id="9797997at2"/>
<protein>
    <submittedName>
        <fullName evidence="2">REP element-mobilizing transposase RayT</fullName>
    </submittedName>
</protein>
<dbReference type="Pfam" id="PF01797">
    <property type="entry name" value="Y1_Tnp"/>
    <property type="match status" value="1"/>
</dbReference>
<dbReference type="GO" id="GO:0006313">
    <property type="term" value="P:DNA transposition"/>
    <property type="evidence" value="ECO:0007669"/>
    <property type="project" value="InterPro"/>
</dbReference>
<dbReference type="PANTHER" id="PTHR33360">
    <property type="entry name" value="TRANSPOSASE FOR INSERTION SEQUENCE ELEMENT IS200"/>
    <property type="match status" value="1"/>
</dbReference>
<dbReference type="Gene3D" id="3.30.70.1290">
    <property type="entry name" value="Transposase IS200-like"/>
    <property type="match status" value="1"/>
</dbReference>
<dbReference type="InterPro" id="IPR002686">
    <property type="entry name" value="Transposase_17"/>
</dbReference>
<dbReference type="SMART" id="SM01321">
    <property type="entry name" value="Y1_Tnp"/>
    <property type="match status" value="1"/>
</dbReference>
<dbReference type="NCBIfam" id="NF033573">
    <property type="entry name" value="transpos_IS200"/>
    <property type="match status" value="1"/>
</dbReference>
<reference evidence="2 3" key="1">
    <citation type="submission" date="2017-02" db="EMBL/GenBank/DDBJ databases">
        <authorList>
            <person name="Peterson S.W."/>
        </authorList>
    </citation>
    <scope>NUCLEOTIDE SEQUENCE [LARGE SCALE GENOMIC DNA]</scope>
    <source>
        <strain evidence="2 3">DSM 22323</strain>
    </source>
</reference>
<evidence type="ECO:0000313" key="3">
    <source>
        <dbReference type="Proteomes" id="UP000191112"/>
    </source>
</evidence>
<dbReference type="STRING" id="619805.SAMN05660477_00305"/>
<proteinExistence type="predicted"/>